<evidence type="ECO:0000313" key="3">
    <source>
        <dbReference type="Proteomes" id="UP000280188"/>
    </source>
</evidence>
<dbReference type="KEGG" id="afj:AFERRID_26870"/>
<reference evidence="2 3" key="1">
    <citation type="journal article" date="2018" name="Microbiol. Resour. Announc.">
        <title>Complete Genome Sequence of Acidithiobacillus ferridurans JCM 18981.</title>
        <authorList>
            <person name="Miyauchi T."/>
            <person name="Kouzuma A."/>
            <person name="Abe T."/>
            <person name="Watanabe K."/>
        </authorList>
    </citation>
    <scope>NUCLEOTIDE SEQUENCE [LARGE SCALE GENOMIC DNA]</scope>
    <source>
        <strain evidence="3">ATCC 33020 / DSM 29468 / JCM 18981 / 11Fe</strain>
        <strain evidence="2">JCM 18981</strain>
    </source>
</reference>
<dbReference type="NCBIfam" id="NF040692">
    <property type="entry name" value="recomb_assoc"/>
    <property type="match status" value="1"/>
</dbReference>
<dbReference type="Proteomes" id="UP000280188">
    <property type="component" value="Chromosome"/>
</dbReference>
<dbReference type="RefSeq" id="WP_126605342.1">
    <property type="nucleotide sequence ID" value="NZ_AP018795.1"/>
</dbReference>
<keyword evidence="3" id="KW-1185">Reference proteome</keyword>
<dbReference type="EMBL" id="AP018795">
    <property type="protein sequence ID" value="BBF66469.1"/>
    <property type="molecule type" value="Genomic_DNA"/>
</dbReference>
<dbReference type="InterPro" id="IPR048061">
    <property type="entry name" value="GmtX-like"/>
</dbReference>
<dbReference type="EMBL" id="AP018795">
    <property type="protein sequence ID" value="BBF66292.1"/>
    <property type="molecule type" value="Genomic_DNA"/>
</dbReference>
<protein>
    <submittedName>
        <fullName evidence="2">Uncharacterized protein</fullName>
    </submittedName>
</protein>
<accession>A0A2Z6ILT6</accession>
<sequence>MHKTDIHPDEVLEALLAKGPRSNKAATLKSLQEICRNQYQHQTQSASLLNFGLSSIGRICEARGLFKARVLYNAASKDYVTLITAWAAFSGTMSVKAPKEPKKLSSHQYLMRIEDPAIRSLMQSTIAERDDLLAKVNLLKSRMQITIDQRPLGATIVTHSPPVAILEAKAQLTESERESLEQAISKEFLDQEEWREGSHGEITNRTGRTLYDVGYVTAIRKILGMTS</sequence>
<evidence type="ECO:0000313" key="1">
    <source>
        <dbReference type="EMBL" id="BBF66292.1"/>
    </source>
</evidence>
<evidence type="ECO:0000313" key="2">
    <source>
        <dbReference type="EMBL" id="BBF66469.1"/>
    </source>
</evidence>
<organism evidence="2 3">
    <name type="scientific">Acidithiobacillus ferridurans</name>
    <dbReference type="NCBI Taxonomy" id="1232575"/>
    <lineage>
        <taxon>Bacteria</taxon>
        <taxon>Pseudomonadati</taxon>
        <taxon>Pseudomonadota</taxon>
        <taxon>Acidithiobacillia</taxon>
        <taxon>Acidithiobacillales</taxon>
        <taxon>Acidithiobacillaceae</taxon>
        <taxon>Acidithiobacillus</taxon>
    </lineage>
</organism>
<gene>
    <name evidence="1" type="ORF">AFERRID_25100</name>
    <name evidence="2" type="ORF">AFERRID_26870</name>
</gene>
<dbReference type="KEGG" id="afj:AFERRID_25100"/>
<name>A0A2Z6ILT6_ACIFI</name>
<proteinExistence type="predicted"/>
<dbReference type="AlphaFoldDB" id="A0A2Z6ILT6"/>